<dbReference type="EMBL" id="CP136958">
    <property type="protein sequence ID" value="WOT02556.1"/>
    <property type="molecule type" value="Genomic_DNA"/>
</dbReference>
<evidence type="ECO:0000259" key="4">
    <source>
        <dbReference type="SMART" id="SM00990"/>
    </source>
</evidence>
<name>A0AAF1BX57_9CORY</name>
<proteinExistence type="predicted"/>
<protein>
    <submittedName>
        <fullName evidence="5">VRR-NUC domain-containing protein</fullName>
    </submittedName>
</protein>
<accession>A0AAF1BX57</accession>
<dbReference type="GO" id="GO:0016788">
    <property type="term" value="F:hydrolase activity, acting on ester bonds"/>
    <property type="evidence" value="ECO:0007669"/>
    <property type="project" value="InterPro"/>
</dbReference>
<organism evidence="5 6">
    <name type="scientific">Corynebacterium pyruviciproducens</name>
    <dbReference type="NCBI Taxonomy" id="598660"/>
    <lineage>
        <taxon>Bacteria</taxon>
        <taxon>Bacillati</taxon>
        <taxon>Actinomycetota</taxon>
        <taxon>Actinomycetes</taxon>
        <taxon>Mycobacteriales</taxon>
        <taxon>Corynebacteriaceae</taxon>
        <taxon>Corynebacterium</taxon>
    </lineage>
</organism>
<dbReference type="KEGG" id="cpyr:CYJ47_01935"/>
<keyword evidence="3" id="KW-0378">Hydrolase</keyword>
<reference evidence="5" key="1">
    <citation type="submission" date="2017-12" db="EMBL/GenBank/DDBJ databases">
        <authorList>
            <person name="Thomas-White K."/>
            <person name="Wolfe A.J."/>
        </authorList>
    </citation>
    <scope>NUCLEOTIDE SEQUENCE</scope>
    <source>
        <strain evidence="5">UMB0763</strain>
    </source>
</reference>
<evidence type="ECO:0000256" key="3">
    <source>
        <dbReference type="ARBA" id="ARBA00022801"/>
    </source>
</evidence>
<evidence type="ECO:0000256" key="2">
    <source>
        <dbReference type="ARBA" id="ARBA00022722"/>
    </source>
</evidence>
<sequence length="94" mass="10514">MMREKDIEQKFKKAVEAHGGICLKLDPTTMVGIPDRLAILPGNHIAFIELKAPGKHPRPIQIHRHNQLRAIGCKVGILDNPNNIESLIHEIRAS</sequence>
<keyword evidence="2" id="KW-0540">Nuclease</keyword>
<dbReference type="InterPro" id="IPR014883">
    <property type="entry name" value="VRR_NUC"/>
</dbReference>
<dbReference type="Gene3D" id="3.40.1350.10">
    <property type="match status" value="1"/>
</dbReference>
<dbReference type="Proteomes" id="UP000234560">
    <property type="component" value="Chromosome"/>
</dbReference>
<evidence type="ECO:0000313" key="6">
    <source>
        <dbReference type="Proteomes" id="UP000234560"/>
    </source>
</evidence>
<dbReference type="RefSeq" id="WP_257877943.1">
    <property type="nucleotide sequence ID" value="NZ_CP136958.1"/>
</dbReference>
<evidence type="ECO:0000313" key="5">
    <source>
        <dbReference type="EMBL" id="WOT02556.1"/>
    </source>
</evidence>
<evidence type="ECO:0000256" key="1">
    <source>
        <dbReference type="ARBA" id="ARBA00001946"/>
    </source>
</evidence>
<comment type="cofactor">
    <cofactor evidence="1">
        <name>Mg(2+)</name>
        <dbReference type="ChEBI" id="CHEBI:18420"/>
    </cofactor>
</comment>
<gene>
    <name evidence="5" type="ORF">CYJ47_01935</name>
</gene>
<dbReference type="SMART" id="SM00990">
    <property type="entry name" value="VRR_NUC"/>
    <property type="match status" value="1"/>
</dbReference>
<dbReference type="GO" id="GO:0004518">
    <property type="term" value="F:nuclease activity"/>
    <property type="evidence" value="ECO:0007669"/>
    <property type="project" value="UniProtKB-KW"/>
</dbReference>
<dbReference type="GO" id="GO:0003676">
    <property type="term" value="F:nucleic acid binding"/>
    <property type="evidence" value="ECO:0007669"/>
    <property type="project" value="InterPro"/>
</dbReference>
<feature type="domain" description="VRR-NUC" evidence="4">
    <location>
        <begin position="2"/>
        <end position="82"/>
    </location>
</feature>
<reference evidence="5" key="2">
    <citation type="submission" date="2023-10" db="EMBL/GenBank/DDBJ databases">
        <authorList>
            <person name="Choi B."/>
        </authorList>
    </citation>
    <scope>NUCLEOTIDE SEQUENCE</scope>
    <source>
        <strain evidence="5">UMB0763</strain>
    </source>
</reference>
<dbReference type="InterPro" id="IPR011856">
    <property type="entry name" value="tRNA_endonuc-like_dom_sf"/>
</dbReference>
<dbReference type="AlphaFoldDB" id="A0AAF1BX57"/>